<dbReference type="OrthoDB" id="6431331at2759"/>
<dbReference type="InterPro" id="IPR029058">
    <property type="entry name" value="AB_hydrolase_fold"/>
</dbReference>
<proteinExistence type="predicted"/>
<feature type="compositionally biased region" description="Low complexity" evidence="1">
    <location>
        <begin position="172"/>
        <end position="200"/>
    </location>
</feature>
<dbReference type="PANTHER" id="PTHR37471">
    <property type="entry name" value="UNNAMED PRODUCT"/>
    <property type="match status" value="1"/>
</dbReference>
<evidence type="ECO:0008006" key="5">
    <source>
        <dbReference type="Google" id="ProtNLM"/>
    </source>
</evidence>
<feature type="region of interest" description="Disordered" evidence="1">
    <location>
        <begin position="143"/>
        <end position="201"/>
    </location>
</feature>
<dbReference type="SUPFAM" id="SSF53474">
    <property type="entry name" value="alpha/beta-Hydrolases"/>
    <property type="match status" value="1"/>
</dbReference>
<dbReference type="STRING" id="106004.A0A1Y2G0M0"/>
<feature type="transmembrane region" description="Helical" evidence="2">
    <location>
        <begin position="44"/>
        <end position="68"/>
    </location>
</feature>
<dbReference type="EMBL" id="MCGR01000007">
    <property type="protein sequence ID" value="ORY89015.1"/>
    <property type="molecule type" value="Genomic_DNA"/>
</dbReference>
<evidence type="ECO:0000256" key="1">
    <source>
        <dbReference type="SAM" id="MobiDB-lite"/>
    </source>
</evidence>
<comment type="caution">
    <text evidence="3">The sequence shown here is derived from an EMBL/GenBank/DDBJ whole genome shotgun (WGS) entry which is preliminary data.</text>
</comment>
<name>A0A1Y2G0M0_9BASI</name>
<protein>
    <recommendedName>
        <fullName evidence="5">Alpha/Beta hydrolase protein</fullName>
    </recommendedName>
</protein>
<dbReference type="Proteomes" id="UP000193467">
    <property type="component" value="Unassembled WGS sequence"/>
</dbReference>
<keyword evidence="2" id="KW-0812">Transmembrane</keyword>
<dbReference type="AlphaFoldDB" id="A0A1Y2G0M0"/>
<reference evidence="3 4" key="1">
    <citation type="submission" date="2016-07" db="EMBL/GenBank/DDBJ databases">
        <title>Pervasive Adenine N6-methylation of Active Genes in Fungi.</title>
        <authorList>
            <consortium name="DOE Joint Genome Institute"/>
            <person name="Mondo S.J."/>
            <person name="Dannebaum R.O."/>
            <person name="Kuo R.C."/>
            <person name="Labutti K."/>
            <person name="Haridas S."/>
            <person name="Kuo A."/>
            <person name="Salamov A."/>
            <person name="Ahrendt S.R."/>
            <person name="Lipzen A."/>
            <person name="Sullivan W."/>
            <person name="Andreopoulos W.B."/>
            <person name="Clum A."/>
            <person name="Lindquist E."/>
            <person name="Daum C."/>
            <person name="Ramamoorthy G.K."/>
            <person name="Gryganskyi A."/>
            <person name="Culley D."/>
            <person name="Magnuson J.K."/>
            <person name="James T.Y."/>
            <person name="O'Malley M.A."/>
            <person name="Stajich J.E."/>
            <person name="Spatafora J.W."/>
            <person name="Visel A."/>
            <person name="Grigoriev I.V."/>
        </authorList>
    </citation>
    <scope>NUCLEOTIDE SEQUENCE [LARGE SCALE GENOMIC DNA]</scope>
    <source>
        <strain evidence="3 4">62-1032</strain>
    </source>
</reference>
<gene>
    <name evidence="3" type="ORF">BCR35DRAFT_350525</name>
</gene>
<sequence length="618" mass="68035">MLDAAASPSLPPAPMSETIASPFPIPDSTAKPLKRSLRSRIRGGIVLGAIAAFAGVTPFAYAYVLWSSTALFPSLAQYGVPSPPSSRLHYAALVYFAIETIFGLVYHGLAISVQRKRPGAAVPKDSKRIRDVVKSVFEANMGDTSDSAASSATSSRRGSVAELPGLRQRGKTTSIDSGYGTDSTDSSVKTPLSSSLSSLPENLEAPTTYNFLGLQPDDPRAIDFRETARHWFHGAPFSSITRQHLLHWMSSSLYGIPYEEIVEERRAQKVDVLSLPREDDIGRDKLETVERSVDLWEARSGAKLPEKTVEDVGVIRLTLDPVRVLSRPLALYCLIWLAQQVYRRKLCSWGFEEKVYGGLKYFIRTSEGWSADRNSEESKRPLVFLHGLGVGPVQYAPILNKLAKDEAFKNRPIAILVQPHLSMSIFNPRYLSPPGADESSASLVAMSKARGFDKSGVTVLSHSNGTIVHGWLLKAAPELVERSCLVDPVCFALWEPALPYNFLYAAARSPMQLLMRYFVARELGVANTLQRNFDWISSLLRPSDIPNVGDASKASVFLSERDAIVDTPRISAYLSAEGLDETSGLKIFAKQKHGESMMGHGYSFKTVMNWVRDETDES</sequence>
<keyword evidence="2" id="KW-1133">Transmembrane helix</keyword>
<evidence type="ECO:0000313" key="4">
    <source>
        <dbReference type="Proteomes" id="UP000193467"/>
    </source>
</evidence>
<feature type="region of interest" description="Disordered" evidence="1">
    <location>
        <begin position="1"/>
        <end position="27"/>
    </location>
</feature>
<organism evidence="3 4">
    <name type="scientific">Leucosporidium creatinivorum</name>
    <dbReference type="NCBI Taxonomy" id="106004"/>
    <lineage>
        <taxon>Eukaryota</taxon>
        <taxon>Fungi</taxon>
        <taxon>Dikarya</taxon>
        <taxon>Basidiomycota</taxon>
        <taxon>Pucciniomycotina</taxon>
        <taxon>Microbotryomycetes</taxon>
        <taxon>Leucosporidiales</taxon>
        <taxon>Leucosporidium</taxon>
    </lineage>
</organism>
<dbReference type="Gene3D" id="3.40.50.1820">
    <property type="entry name" value="alpha/beta hydrolase"/>
    <property type="match status" value="1"/>
</dbReference>
<keyword evidence="2" id="KW-0472">Membrane</keyword>
<evidence type="ECO:0000313" key="3">
    <source>
        <dbReference type="EMBL" id="ORY89015.1"/>
    </source>
</evidence>
<accession>A0A1Y2G0M0</accession>
<keyword evidence="4" id="KW-1185">Reference proteome</keyword>
<feature type="transmembrane region" description="Helical" evidence="2">
    <location>
        <begin position="88"/>
        <end position="109"/>
    </location>
</feature>
<evidence type="ECO:0000256" key="2">
    <source>
        <dbReference type="SAM" id="Phobius"/>
    </source>
</evidence>
<dbReference type="InParanoid" id="A0A1Y2G0M0"/>
<feature type="compositionally biased region" description="Low complexity" evidence="1">
    <location>
        <begin position="143"/>
        <end position="158"/>
    </location>
</feature>
<dbReference type="PANTHER" id="PTHR37471:SF1">
    <property type="entry name" value="AB HYDROLASE-1 DOMAIN-CONTAINING PROTEIN"/>
    <property type="match status" value="1"/>
</dbReference>